<name>A0A498IK14_MALDO</name>
<gene>
    <name evidence="1" type="ORF">DVH24_005949</name>
</gene>
<evidence type="ECO:0000313" key="1">
    <source>
        <dbReference type="EMBL" id="RXH83696.1"/>
    </source>
</evidence>
<protein>
    <submittedName>
        <fullName evidence="1">Uncharacterized protein</fullName>
    </submittedName>
</protein>
<dbReference type="EMBL" id="RDQH01000337">
    <property type="protein sequence ID" value="RXH83696.1"/>
    <property type="molecule type" value="Genomic_DNA"/>
</dbReference>
<evidence type="ECO:0000313" key="2">
    <source>
        <dbReference type="Proteomes" id="UP000290289"/>
    </source>
</evidence>
<sequence length="114" mass="12754">MTSSSVKIKGLLGMLTIKLSDHNYTKLSFQFKLVFKGYKLFDHFDGSAICPSKFMGVLKLELLKNLLITALSDDDIEYVIGCKTVAEAWANLKDKYALVSNTGINHLKIELHTV</sequence>
<comment type="caution">
    <text evidence="1">The sequence shown here is derived from an EMBL/GenBank/DDBJ whole genome shotgun (WGS) entry which is preliminary data.</text>
</comment>
<keyword evidence="2" id="KW-1185">Reference proteome</keyword>
<organism evidence="1 2">
    <name type="scientific">Malus domestica</name>
    <name type="common">Apple</name>
    <name type="synonym">Pyrus malus</name>
    <dbReference type="NCBI Taxonomy" id="3750"/>
    <lineage>
        <taxon>Eukaryota</taxon>
        <taxon>Viridiplantae</taxon>
        <taxon>Streptophyta</taxon>
        <taxon>Embryophyta</taxon>
        <taxon>Tracheophyta</taxon>
        <taxon>Spermatophyta</taxon>
        <taxon>Magnoliopsida</taxon>
        <taxon>eudicotyledons</taxon>
        <taxon>Gunneridae</taxon>
        <taxon>Pentapetalae</taxon>
        <taxon>rosids</taxon>
        <taxon>fabids</taxon>
        <taxon>Rosales</taxon>
        <taxon>Rosaceae</taxon>
        <taxon>Amygdaloideae</taxon>
        <taxon>Maleae</taxon>
        <taxon>Malus</taxon>
    </lineage>
</organism>
<dbReference type="Proteomes" id="UP000290289">
    <property type="component" value="Chromosome 11"/>
</dbReference>
<reference evidence="1 2" key="1">
    <citation type="submission" date="2018-10" db="EMBL/GenBank/DDBJ databases">
        <title>A high-quality apple genome assembly.</title>
        <authorList>
            <person name="Hu J."/>
        </authorList>
    </citation>
    <scope>NUCLEOTIDE SEQUENCE [LARGE SCALE GENOMIC DNA]</scope>
    <source>
        <strain evidence="2">cv. HFTH1</strain>
        <tissue evidence="1">Young leaf</tissue>
    </source>
</reference>
<accession>A0A498IK14</accession>
<proteinExistence type="predicted"/>
<dbReference type="AlphaFoldDB" id="A0A498IK14"/>